<feature type="region of interest" description="Disordered" evidence="1">
    <location>
        <begin position="73"/>
        <end position="100"/>
    </location>
</feature>
<name>A0A2U3K040_9BACT</name>
<accession>A0A2U3K040</accession>
<protein>
    <submittedName>
        <fullName evidence="2">Uncharacterized protein</fullName>
    </submittedName>
</protein>
<feature type="compositionally biased region" description="Low complexity" evidence="1">
    <location>
        <begin position="84"/>
        <end position="94"/>
    </location>
</feature>
<dbReference type="EMBL" id="OMOD01000014">
    <property type="protein sequence ID" value="SPF32937.1"/>
    <property type="molecule type" value="Genomic_DNA"/>
</dbReference>
<evidence type="ECO:0000313" key="2">
    <source>
        <dbReference type="EMBL" id="SPF32937.1"/>
    </source>
</evidence>
<reference evidence="3" key="1">
    <citation type="submission" date="2018-02" db="EMBL/GenBank/DDBJ databases">
        <authorList>
            <person name="Hausmann B."/>
        </authorList>
    </citation>
    <scope>NUCLEOTIDE SEQUENCE [LARGE SCALE GENOMIC DNA]</scope>
    <source>
        <strain evidence="3">Peat soil MAG SbA1</strain>
    </source>
</reference>
<organism evidence="2 3">
    <name type="scientific">Candidatus Sulfotelmatobacter kueseliae</name>
    <dbReference type="NCBI Taxonomy" id="2042962"/>
    <lineage>
        <taxon>Bacteria</taxon>
        <taxon>Pseudomonadati</taxon>
        <taxon>Acidobacteriota</taxon>
        <taxon>Terriglobia</taxon>
        <taxon>Terriglobales</taxon>
        <taxon>Candidatus Korobacteraceae</taxon>
        <taxon>Candidatus Sulfotelmatobacter</taxon>
    </lineage>
</organism>
<dbReference type="AlphaFoldDB" id="A0A2U3K040"/>
<dbReference type="Proteomes" id="UP000238701">
    <property type="component" value="Unassembled WGS sequence"/>
</dbReference>
<evidence type="ECO:0000256" key="1">
    <source>
        <dbReference type="SAM" id="MobiDB-lite"/>
    </source>
</evidence>
<gene>
    <name evidence="2" type="ORF">SBA1_1100012</name>
</gene>
<evidence type="ECO:0000313" key="3">
    <source>
        <dbReference type="Proteomes" id="UP000238701"/>
    </source>
</evidence>
<proteinExistence type="predicted"/>
<sequence>MSGVAANDRAPAFVVGRCGRNTISRRLVTGRRDGRVGLRRGHCLQAFCCEYGIGRHGKESLWQSMRVDYPNLAGKAKNRGQGSGVSASSRSRVAPDGGNE</sequence>